<dbReference type="InterPro" id="IPR029021">
    <property type="entry name" value="Prot-tyrosine_phosphatase-like"/>
</dbReference>
<feature type="region of interest" description="Disordered" evidence="1">
    <location>
        <begin position="1"/>
        <end position="59"/>
    </location>
</feature>
<evidence type="ECO:0000259" key="2">
    <source>
        <dbReference type="PROSITE" id="PS50055"/>
    </source>
</evidence>
<feature type="region of interest" description="Disordered" evidence="1">
    <location>
        <begin position="87"/>
        <end position="116"/>
    </location>
</feature>
<dbReference type="CDD" id="cd00047">
    <property type="entry name" value="PTPc"/>
    <property type="match status" value="1"/>
</dbReference>
<dbReference type="EMBL" id="CP092621">
    <property type="protein sequence ID" value="UMM19330.1"/>
    <property type="molecule type" value="Genomic_DNA"/>
</dbReference>
<dbReference type="InterPro" id="IPR003595">
    <property type="entry name" value="Tyr_Pase_cat"/>
</dbReference>
<dbReference type="PROSITE" id="PS50056">
    <property type="entry name" value="TYR_PHOSPHATASE_2"/>
    <property type="match status" value="1"/>
</dbReference>
<dbReference type="GO" id="GO:0004725">
    <property type="term" value="F:protein tyrosine phosphatase activity"/>
    <property type="evidence" value="ECO:0007669"/>
    <property type="project" value="InterPro"/>
</dbReference>
<dbReference type="SMART" id="SM00194">
    <property type="entry name" value="PTPc"/>
    <property type="match status" value="1"/>
</dbReference>
<evidence type="ECO:0000256" key="1">
    <source>
        <dbReference type="SAM" id="MobiDB-lite"/>
    </source>
</evidence>
<feature type="compositionally biased region" description="Basic residues" evidence="1">
    <location>
        <begin position="43"/>
        <end position="53"/>
    </location>
</feature>
<dbReference type="PROSITE" id="PS50055">
    <property type="entry name" value="TYR_PHOSPHATASE_PTP"/>
    <property type="match status" value="1"/>
</dbReference>
<evidence type="ECO:0000313" key="4">
    <source>
        <dbReference type="EMBL" id="UMM19330.1"/>
    </source>
</evidence>
<dbReference type="AlphaFoldDB" id="A0AAE9EAL2"/>
<protein>
    <submittedName>
        <fullName evidence="4">Uncharacterized protein</fullName>
    </submittedName>
</protein>
<reference evidence="4 5" key="1">
    <citation type="submission" date="2022-04" db="EMBL/GenBank/DDBJ databases">
        <title>Chromosome-level reference genomes for two strains of Caenorhabditis briggsae: an improved platform for comparative genomics.</title>
        <authorList>
            <person name="Stevens L."/>
            <person name="Andersen E."/>
        </authorList>
    </citation>
    <scope>NUCLEOTIDE SEQUENCE [LARGE SCALE GENOMIC DNA]</scope>
    <source>
        <strain evidence="4">VX34</strain>
        <tissue evidence="4">Whole-organism</tissue>
    </source>
</reference>
<dbReference type="Proteomes" id="UP000829354">
    <property type="component" value="Chromosome II"/>
</dbReference>
<dbReference type="SUPFAM" id="SSF52799">
    <property type="entry name" value="(Phosphotyrosine protein) phosphatases II"/>
    <property type="match status" value="1"/>
</dbReference>
<dbReference type="SMART" id="SM00404">
    <property type="entry name" value="PTPc_motif"/>
    <property type="match status" value="1"/>
</dbReference>
<dbReference type="PANTHER" id="PTHR46163">
    <property type="entry name" value="TYROSINE-PROTEIN PHOSPHATASE-RELATED"/>
    <property type="match status" value="1"/>
</dbReference>
<accession>A0AAE9EAL2</accession>
<dbReference type="Gene3D" id="3.90.190.10">
    <property type="entry name" value="Protein tyrosine phosphatase superfamily"/>
    <property type="match status" value="1"/>
</dbReference>
<name>A0AAE9EAL2_CAEBR</name>
<gene>
    <name evidence="4" type="ORF">L5515_014981</name>
</gene>
<feature type="compositionally biased region" description="Basic and acidic residues" evidence="1">
    <location>
        <begin position="1"/>
        <end position="21"/>
    </location>
</feature>
<proteinExistence type="predicted"/>
<dbReference type="InterPro" id="IPR000387">
    <property type="entry name" value="Tyr_Pase_dom"/>
</dbReference>
<feature type="region of interest" description="Disordered" evidence="1">
    <location>
        <begin position="429"/>
        <end position="449"/>
    </location>
</feature>
<feature type="domain" description="Tyrosine-protein phosphatase" evidence="2">
    <location>
        <begin position="163"/>
        <end position="393"/>
    </location>
</feature>
<keyword evidence="5" id="KW-1185">Reference proteome</keyword>
<dbReference type="Pfam" id="PF00102">
    <property type="entry name" value="Y_phosphatase"/>
    <property type="match status" value="1"/>
</dbReference>
<evidence type="ECO:0000259" key="3">
    <source>
        <dbReference type="PROSITE" id="PS50056"/>
    </source>
</evidence>
<feature type="domain" description="Tyrosine specific protein phosphatases" evidence="3">
    <location>
        <begin position="312"/>
        <end position="384"/>
    </location>
</feature>
<dbReference type="InterPro" id="IPR052782">
    <property type="entry name" value="Oocyte-zygote_transition_reg"/>
</dbReference>
<organism evidence="4 5">
    <name type="scientific">Caenorhabditis briggsae</name>
    <dbReference type="NCBI Taxonomy" id="6238"/>
    <lineage>
        <taxon>Eukaryota</taxon>
        <taxon>Metazoa</taxon>
        <taxon>Ecdysozoa</taxon>
        <taxon>Nematoda</taxon>
        <taxon>Chromadorea</taxon>
        <taxon>Rhabditida</taxon>
        <taxon>Rhabditina</taxon>
        <taxon>Rhabditomorpha</taxon>
        <taxon>Rhabditoidea</taxon>
        <taxon>Rhabditidae</taxon>
        <taxon>Peloderinae</taxon>
        <taxon>Caenorhabditis</taxon>
    </lineage>
</organism>
<sequence>MDKNNDNKIPEDGFDEAETKKNLVMARIRKAQPEPKEPLARTPLRKASKKKKNAVVVAPSPVARSPAAFSPVAKKIQEEKVNEVLKHLKSPVPRPEEKKSKDKKGKKTITETEEDELTADRMGHKFIEHIGFIETGPSLNTYYLTHLLNMAQSIETHDAFTRNTFKNRNPDVFCIDKTRVKLMDPNIEYYIHANHIKFDRLTRTYIATQHPLPGTLNDFWAMIADQKVEFIVSLTNSKTASFPIYYPNKPSTFRNFGQFFVYCNSVIPPKMKYRFTEYKFDFVAQSEKEEKRTIRLYHYPHWVKNTVPASTNVVLEIVKKLRKKKSNSPVVVQCETGVNQSAEVIYVDAVCSMLDSGVEANFDSLFRQMRQQKSQVMTQRLHFLHSIATVLDFIKYHFLSIPDPLICQMASIMFSISKDFQYNMSEEPIDEKHPLKSPPMRELCEKDAK</sequence>
<dbReference type="InterPro" id="IPR000242">
    <property type="entry name" value="PTP_cat"/>
</dbReference>
<dbReference type="PRINTS" id="PR00700">
    <property type="entry name" value="PRTYPHPHTASE"/>
</dbReference>
<evidence type="ECO:0000313" key="5">
    <source>
        <dbReference type="Proteomes" id="UP000829354"/>
    </source>
</evidence>